<dbReference type="GO" id="GO:0007004">
    <property type="term" value="P:telomere maintenance via telomerase"/>
    <property type="evidence" value="ECO:0007669"/>
    <property type="project" value="TreeGrafter"/>
</dbReference>
<keyword evidence="5 13" id="KW-0808">Transferase</keyword>
<comment type="similarity">
    <text evidence="1 13">Belongs to the reverse transcriptase family. Telomerase subfamily.</text>
</comment>
<dbReference type="InterPro" id="IPR000477">
    <property type="entry name" value="RT_dom"/>
</dbReference>
<dbReference type="InterPro" id="IPR003545">
    <property type="entry name" value="Telomerase_RT"/>
</dbReference>
<evidence type="ECO:0000256" key="4">
    <source>
        <dbReference type="ARBA" id="ARBA00022454"/>
    </source>
</evidence>
<evidence type="ECO:0000256" key="6">
    <source>
        <dbReference type="ARBA" id="ARBA00022695"/>
    </source>
</evidence>
<evidence type="ECO:0000256" key="5">
    <source>
        <dbReference type="ARBA" id="ARBA00022679"/>
    </source>
</evidence>
<evidence type="ECO:0000256" key="8">
    <source>
        <dbReference type="ARBA" id="ARBA00022842"/>
    </source>
</evidence>
<dbReference type="Pfam" id="PF21399">
    <property type="entry name" value="TERT_C"/>
    <property type="match status" value="1"/>
</dbReference>
<accession>A0A0U4BYN1</accession>
<keyword evidence="11 13" id="KW-0539">Nucleus</keyword>
<evidence type="ECO:0000256" key="9">
    <source>
        <dbReference type="ARBA" id="ARBA00022895"/>
    </source>
</evidence>
<dbReference type="GO" id="GO:0003720">
    <property type="term" value="F:telomerase activity"/>
    <property type="evidence" value="ECO:0007669"/>
    <property type="project" value="InterPro"/>
</dbReference>
<dbReference type="CDD" id="cd01648">
    <property type="entry name" value="TERT"/>
    <property type="match status" value="1"/>
</dbReference>
<dbReference type="Gene3D" id="3.30.70.2630">
    <property type="match status" value="1"/>
</dbReference>
<keyword evidence="4 13" id="KW-0158">Chromosome</keyword>
<evidence type="ECO:0000256" key="1">
    <source>
        <dbReference type="ARBA" id="ARBA00008001"/>
    </source>
</evidence>
<evidence type="ECO:0000313" key="15">
    <source>
        <dbReference type="EMBL" id="ALW82983.1"/>
    </source>
</evidence>
<dbReference type="AlphaFoldDB" id="A0A0U4BYN1"/>
<dbReference type="PANTHER" id="PTHR12066:SF0">
    <property type="entry name" value="TELOMERASE REVERSE TRANSCRIPTASE"/>
    <property type="match status" value="1"/>
</dbReference>
<proteinExistence type="evidence at transcript level"/>
<protein>
    <recommendedName>
        <fullName evidence="3 13">Telomerase reverse transcriptase</fullName>
        <ecNumber evidence="2 13">2.7.7.49</ecNumber>
    </recommendedName>
    <alternativeName>
        <fullName evidence="13">Telomerase catalytic subunit</fullName>
    </alternativeName>
</protein>
<dbReference type="InterPro" id="IPR021891">
    <property type="entry name" value="Telomerase_RBD"/>
</dbReference>
<organism evidence="15">
    <name type="scientific">Allium cepa</name>
    <name type="common">Onion</name>
    <dbReference type="NCBI Taxonomy" id="4679"/>
    <lineage>
        <taxon>Eukaryota</taxon>
        <taxon>Viridiplantae</taxon>
        <taxon>Streptophyta</taxon>
        <taxon>Embryophyta</taxon>
        <taxon>Tracheophyta</taxon>
        <taxon>Spermatophyta</taxon>
        <taxon>Magnoliopsida</taxon>
        <taxon>Liliopsida</taxon>
        <taxon>Asparagales</taxon>
        <taxon>Amaryllidaceae</taxon>
        <taxon>Allioideae</taxon>
        <taxon>Allieae</taxon>
        <taxon>Allium</taxon>
    </lineage>
</organism>
<dbReference type="PROSITE" id="PS50878">
    <property type="entry name" value="RT_POL"/>
    <property type="match status" value="1"/>
</dbReference>
<evidence type="ECO:0000256" key="11">
    <source>
        <dbReference type="ARBA" id="ARBA00023242"/>
    </source>
</evidence>
<feature type="domain" description="Reverse transcriptase" evidence="14">
    <location>
        <begin position="533"/>
        <end position="881"/>
    </location>
</feature>
<dbReference type="PRINTS" id="PR01365">
    <property type="entry name" value="TELOMERASERT"/>
</dbReference>
<dbReference type="Pfam" id="PF12009">
    <property type="entry name" value="Telomerase_RBD"/>
    <property type="match status" value="1"/>
</dbReference>
<dbReference type="GO" id="GO:0046872">
    <property type="term" value="F:metal ion binding"/>
    <property type="evidence" value="ECO:0007669"/>
    <property type="project" value="UniProtKB-KW"/>
</dbReference>
<comment type="function">
    <text evidence="13">Telomerase is a ribonucleoprotein enzyme essential for the replication of chromosome termini in most eukaryotes. It elongates telomeres. It is a reverse transcriptase that adds simple sequence repeats to chromosome ends by copying a template sequence within the RNA component of the enzyme.</text>
</comment>
<dbReference type="GO" id="GO:0070034">
    <property type="term" value="F:telomerase RNA binding"/>
    <property type="evidence" value="ECO:0007669"/>
    <property type="project" value="TreeGrafter"/>
</dbReference>
<dbReference type="Gene3D" id="1.10.132.70">
    <property type="match status" value="1"/>
</dbReference>
<keyword evidence="9 13" id="KW-0779">Telomere</keyword>
<comment type="catalytic activity">
    <reaction evidence="12 13">
        <text>DNA(n) + a 2'-deoxyribonucleoside 5'-triphosphate = DNA(n+1) + diphosphate</text>
        <dbReference type="Rhea" id="RHEA:22508"/>
        <dbReference type="Rhea" id="RHEA-COMP:17339"/>
        <dbReference type="Rhea" id="RHEA-COMP:17340"/>
        <dbReference type="ChEBI" id="CHEBI:33019"/>
        <dbReference type="ChEBI" id="CHEBI:61560"/>
        <dbReference type="ChEBI" id="CHEBI:173112"/>
        <dbReference type="EC" id="2.7.7.49"/>
    </reaction>
</comment>
<dbReference type="GO" id="GO:0042162">
    <property type="term" value="F:telomeric DNA binding"/>
    <property type="evidence" value="ECO:0007669"/>
    <property type="project" value="TreeGrafter"/>
</dbReference>
<evidence type="ECO:0000256" key="2">
    <source>
        <dbReference type="ARBA" id="ARBA00012493"/>
    </source>
</evidence>
<evidence type="ECO:0000256" key="13">
    <source>
        <dbReference type="RuleBase" id="RU365061"/>
    </source>
</evidence>
<dbReference type="GO" id="GO:0000781">
    <property type="term" value="C:chromosome, telomeric region"/>
    <property type="evidence" value="ECO:0007669"/>
    <property type="project" value="UniProtKB-SubCell"/>
</dbReference>
<keyword evidence="10 13" id="KW-0695">RNA-directed DNA polymerase</keyword>
<name>A0A0U4BYN1_ALLCE</name>
<dbReference type="PANTHER" id="PTHR12066">
    <property type="entry name" value="TELOMERASE REVERSE TRANSCRIPTASE"/>
    <property type="match status" value="1"/>
</dbReference>
<evidence type="ECO:0000256" key="7">
    <source>
        <dbReference type="ARBA" id="ARBA00022723"/>
    </source>
</evidence>
<keyword evidence="8 13" id="KW-0460">Magnesium</keyword>
<dbReference type="GO" id="GO:0000333">
    <property type="term" value="C:telomerase catalytic core complex"/>
    <property type="evidence" value="ECO:0007669"/>
    <property type="project" value="TreeGrafter"/>
</dbReference>
<comment type="subcellular location">
    <subcellularLocation>
        <location evidence="13">Nucleus</location>
    </subcellularLocation>
    <subcellularLocation>
        <location evidence="13">Chromosome</location>
        <location evidence="13">Telomere</location>
    </subcellularLocation>
</comment>
<evidence type="ECO:0000256" key="10">
    <source>
        <dbReference type="ARBA" id="ARBA00022918"/>
    </source>
</evidence>
<reference evidence="15" key="1">
    <citation type="journal article" date="2015" name="Plant J.">
        <title>Allium telomeres unmasked: the unusual telomeric sequence (CTCGGTTATGGG)n is synthesized by telomerase.</title>
        <authorList>
            <person name="Fajkus P."/>
            <person name="Peska V."/>
            <person name="Sitova Z."/>
            <person name="Fulneckova J."/>
            <person name="Dvorackova M."/>
            <person name="Gogela R."/>
            <person name="Sykorova E."/>
            <person name="Hapala J."/>
            <person name="Fajkus J."/>
        </authorList>
    </citation>
    <scope>NUCLEOTIDE SEQUENCE</scope>
    <source>
        <tissue evidence="15">5 days-old seedlings</tissue>
    </source>
</reference>
<gene>
    <name evidence="15" type="primary">TERT</name>
</gene>
<dbReference type="SMART" id="SM00975">
    <property type="entry name" value="Telomerase_RBD"/>
    <property type="match status" value="1"/>
</dbReference>
<keyword evidence="7 13" id="KW-0479">Metal-binding</keyword>
<keyword evidence="6 13" id="KW-0548">Nucleotidyltransferase</keyword>
<dbReference type="InterPro" id="IPR049139">
    <property type="entry name" value="TERT_C"/>
</dbReference>
<dbReference type="EMBL" id="KT381713">
    <property type="protein sequence ID" value="ALW82983.1"/>
    <property type="molecule type" value="mRNA"/>
</dbReference>
<dbReference type="EC" id="2.7.7.49" evidence="2 13"/>
<dbReference type="Gene3D" id="1.10.357.90">
    <property type="match status" value="1"/>
</dbReference>
<evidence type="ECO:0000256" key="3">
    <source>
        <dbReference type="ARBA" id="ARBA00016182"/>
    </source>
</evidence>
<evidence type="ECO:0000256" key="12">
    <source>
        <dbReference type="ARBA" id="ARBA00048173"/>
    </source>
</evidence>
<sequence>MAGKRKRNKPPYFLTKIYEEHNTSRKLLSLQYVISSLHPSPTQCRCRSGDACLGCGGIRHLVRAEDSSTYKYLVRKSFCILNSSAPEPPKLFHRVGWQQRQIVRHVIEESSMNNVLSSGYDQSICFSSIGETLCTDAWNLLLERIGDHIMIFLLRHSSIFLPLTNKSYQQVTGPILSRIVQGETRKRKWNVVGNKIEKPLHERVINPFCNDNFSSGKISKGGDNSIPKKHTRLFSWYRRRKHKKINQKDPAENEIDRGPIFYKTISYESNFPKQHILNKVKPTNSGATLLMEHIFGKSIKSFQSCINDKSQCTGNSKCMYHHFRSLLKSLIKNAKWCKCRELMLRHCLSSTPVQCSKAKNNYKHPLKSGSKGCSKSLVEISTEKKIEDILLACGSDIDLNECYSSHHQVVSFIWAVIRSIIPSDLLGNSSNMRALTSNISKFISLRRFEKFNIKQCLHGLKISELPFSHFRPFRYWIYWLFSCFIAPVVGTNFYVTERQFGRHQVYYYPKPVWKKMTNNAISKLKEKNYVLYPSWNSAFSKKNFVVSKVRLLPKKNKLRILANAKAPVKIYSRTGSRSFFVKSVNTSLKELHSILRRVQLENPEALGSSVFGYSDVHQKLYQFLIDSKFRSSMNPKVYIVVGDVAKAFDTINQDKLIKVINDIMLKDNYNLRSYMRVLSGKIQARTVKDHVVYDQHNFCNDVFRCEATTRSRSFSGVIIDQGEYKLFRKGGVKDALANHLKGLMLLIGNNLYSQRVGICQGSSISTLLCSFYLGHLERNIILPYLDKIRKKNSNETINADSTSPKNLLMRWTDDFLFISTSKLQATSFFRRMERGFKEYNCEMNKRKFRLNFDAEQSHSIQNCPYIGMDGIQFLPWSGLLINCQTLEVQADYTRYIGIPISSTITVELNDKALSSLKAKLCQYMRPKCHALFYDSRINSSRVVRLNAYQAFLICAMKFHCYVHCIADYVELCSNSLLNIIEPSFSFMYSLIKKQMRKVRANYNISPKLELNHDDVIWLGLSAYIWVLRKKQSRYKELLSLLKSKISTYGRLSNDSDSLQFAVNDSHSSVFQKIRF</sequence>
<evidence type="ECO:0000259" key="14">
    <source>
        <dbReference type="PROSITE" id="PS50878"/>
    </source>
</evidence>